<dbReference type="InterPro" id="IPR039859">
    <property type="entry name" value="PFA4/ZDH16/20/ERF2-like"/>
</dbReference>
<feature type="transmembrane region" description="Helical" evidence="7">
    <location>
        <begin position="18"/>
        <end position="38"/>
    </location>
</feature>
<comment type="domain">
    <text evidence="7">The DHHC domain is required for palmitoyltransferase activity.</text>
</comment>
<dbReference type="STRING" id="46731.A0A3M6TAD8"/>
<dbReference type="PROSITE" id="PS50216">
    <property type="entry name" value="DHHC"/>
    <property type="match status" value="1"/>
</dbReference>
<evidence type="ECO:0000256" key="5">
    <source>
        <dbReference type="ARBA" id="ARBA00023136"/>
    </source>
</evidence>
<evidence type="ECO:0000259" key="8">
    <source>
        <dbReference type="Pfam" id="PF01529"/>
    </source>
</evidence>
<keyword evidence="5 7" id="KW-0472">Membrane</keyword>
<evidence type="ECO:0000313" key="10">
    <source>
        <dbReference type="Proteomes" id="UP000275408"/>
    </source>
</evidence>
<feature type="transmembrane region" description="Helical" evidence="7">
    <location>
        <begin position="123"/>
        <end position="142"/>
    </location>
</feature>
<feature type="transmembrane region" description="Helical" evidence="7">
    <location>
        <begin position="215"/>
        <end position="243"/>
    </location>
</feature>
<dbReference type="Pfam" id="PF01529">
    <property type="entry name" value="DHHC"/>
    <property type="match status" value="1"/>
</dbReference>
<keyword evidence="2 7" id="KW-0808">Transferase</keyword>
<sequence>MRTDVQSSALSKSKRMDFLFMAFIYTLIFVTLSYVVFFGSTDFHRTGLVGFLRRKLFSVSHLTKSTFEKCVPAALTGIIRSATTYLLFKRNPCIQLLYGFLMSGGTAIYSFKVIPYFDKMNTFSIVTYILIAINVMLFLVCCTHDPGVIKVTNHTEYMNDYNPDGVYYTTQECSTCKFIKPARSKHCSLCDVCVSRFDHHCSWVNNCIGKKNYKFFLCFIISTAILCVYGTLVTAVVFGYIVLSKGLITMNYEAYDGKHYPVGIRFLTQYLLVRQPLLAILFLVVLFFGVAMTGFSLFHFYLVLTNQTTNEFYKRHYYGKSHPKLSRQSKIVSSQTEKTMIRTTRRRTLTRNKETSSRTSTNDVVATEKLPSPRTSTPYYIGIWRNITEVMRV</sequence>
<gene>
    <name evidence="9" type="ORF">pdam_00010923</name>
</gene>
<dbReference type="AlphaFoldDB" id="A0A3M6TAD8"/>
<protein>
    <recommendedName>
        <fullName evidence="7">Palmitoyltransferase</fullName>
        <ecNumber evidence="7">2.3.1.225</ecNumber>
    </recommendedName>
</protein>
<comment type="subcellular location">
    <subcellularLocation>
        <location evidence="1">Membrane</location>
        <topology evidence="1">Multi-pass membrane protein</topology>
    </subcellularLocation>
</comment>
<dbReference type="GO" id="GO:0016020">
    <property type="term" value="C:membrane"/>
    <property type="evidence" value="ECO:0007669"/>
    <property type="project" value="UniProtKB-SubCell"/>
</dbReference>
<keyword evidence="3 7" id="KW-0812">Transmembrane</keyword>
<dbReference type="EMBL" id="RCHS01004029">
    <property type="protein sequence ID" value="RMX38303.1"/>
    <property type="molecule type" value="Genomic_DNA"/>
</dbReference>
<dbReference type="EC" id="2.3.1.225" evidence="7"/>
<evidence type="ECO:0000256" key="3">
    <source>
        <dbReference type="ARBA" id="ARBA00022692"/>
    </source>
</evidence>
<keyword evidence="4 7" id="KW-1133">Transmembrane helix</keyword>
<evidence type="ECO:0000256" key="7">
    <source>
        <dbReference type="RuleBase" id="RU079119"/>
    </source>
</evidence>
<reference evidence="9 10" key="1">
    <citation type="journal article" date="2018" name="Sci. Rep.">
        <title>Comparative analysis of the Pocillopora damicornis genome highlights role of immune system in coral evolution.</title>
        <authorList>
            <person name="Cunning R."/>
            <person name="Bay R.A."/>
            <person name="Gillette P."/>
            <person name="Baker A.C."/>
            <person name="Traylor-Knowles N."/>
        </authorList>
    </citation>
    <scope>NUCLEOTIDE SEQUENCE [LARGE SCALE GENOMIC DNA]</scope>
    <source>
        <strain evidence="9">RSMAS</strain>
        <tissue evidence="9">Whole animal</tissue>
    </source>
</reference>
<dbReference type="GO" id="GO:0005794">
    <property type="term" value="C:Golgi apparatus"/>
    <property type="evidence" value="ECO:0007669"/>
    <property type="project" value="TreeGrafter"/>
</dbReference>
<feature type="transmembrane region" description="Helical" evidence="7">
    <location>
        <begin position="277"/>
        <end position="304"/>
    </location>
</feature>
<comment type="caution">
    <text evidence="9">The sequence shown here is derived from an EMBL/GenBank/DDBJ whole genome shotgun (WGS) entry which is preliminary data.</text>
</comment>
<accession>A0A3M6TAD8</accession>
<proteinExistence type="inferred from homology"/>
<feature type="transmembrane region" description="Helical" evidence="7">
    <location>
        <begin position="96"/>
        <end position="117"/>
    </location>
</feature>
<evidence type="ECO:0000313" key="9">
    <source>
        <dbReference type="EMBL" id="RMX38303.1"/>
    </source>
</evidence>
<evidence type="ECO:0000256" key="4">
    <source>
        <dbReference type="ARBA" id="ARBA00022989"/>
    </source>
</evidence>
<keyword evidence="6 7" id="KW-0012">Acyltransferase</keyword>
<dbReference type="OMA" id="PARSKWC"/>
<dbReference type="PANTHER" id="PTHR22883">
    <property type="entry name" value="ZINC FINGER DHHC DOMAIN CONTAINING PROTEIN"/>
    <property type="match status" value="1"/>
</dbReference>
<evidence type="ECO:0000256" key="2">
    <source>
        <dbReference type="ARBA" id="ARBA00022679"/>
    </source>
</evidence>
<dbReference type="GO" id="GO:0019706">
    <property type="term" value="F:protein-cysteine S-palmitoyltransferase activity"/>
    <property type="evidence" value="ECO:0007669"/>
    <property type="project" value="UniProtKB-EC"/>
</dbReference>
<comment type="catalytic activity">
    <reaction evidence="7">
        <text>L-cysteinyl-[protein] + hexadecanoyl-CoA = S-hexadecanoyl-L-cysteinyl-[protein] + CoA</text>
        <dbReference type="Rhea" id="RHEA:36683"/>
        <dbReference type="Rhea" id="RHEA-COMP:10131"/>
        <dbReference type="Rhea" id="RHEA-COMP:11032"/>
        <dbReference type="ChEBI" id="CHEBI:29950"/>
        <dbReference type="ChEBI" id="CHEBI:57287"/>
        <dbReference type="ChEBI" id="CHEBI:57379"/>
        <dbReference type="ChEBI" id="CHEBI:74151"/>
        <dbReference type="EC" id="2.3.1.225"/>
    </reaction>
</comment>
<feature type="domain" description="Palmitoyltransferase DHHC" evidence="8">
    <location>
        <begin position="169"/>
        <end position="315"/>
    </location>
</feature>
<evidence type="ECO:0000256" key="6">
    <source>
        <dbReference type="ARBA" id="ARBA00023315"/>
    </source>
</evidence>
<dbReference type="GO" id="GO:0005783">
    <property type="term" value="C:endoplasmic reticulum"/>
    <property type="evidence" value="ECO:0007669"/>
    <property type="project" value="TreeGrafter"/>
</dbReference>
<dbReference type="PANTHER" id="PTHR22883:SF483">
    <property type="entry name" value="PALMITOYLTRANSFERASE"/>
    <property type="match status" value="1"/>
</dbReference>
<organism evidence="9 10">
    <name type="scientific">Pocillopora damicornis</name>
    <name type="common">Cauliflower coral</name>
    <name type="synonym">Millepora damicornis</name>
    <dbReference type="NCBI Taxonomy" id="46731"/>
    <lineage>
        <taxon>Eukaryota</taxon>
        <taxon>Metazoa</taxon>
        <taxon>Cnidaria</taxon>
        <taxon>Anthozoa</taxon>
        <taxon>Hexacorallia</taxon>
        <taxon>Scleractinia</taxon>
        <taxon>Astrocoeniina</taxon>
        <taxon>Pocilloporidae</taxon>
        <taxon>Pocillopora</taxon>
    </lineage>
</organism>
<dbReference type="InterPro" id="IPR001594">
    <property type="entry name" value="Palmitoyltrfase_DHHC"/>
</dbReference>
<comment type="similarity">
    <text evidence="7">Belongs to the DHHC palmitoyltransferase family.</text>
</comment>
<dbReference type="Proteomes" id="UP000275408">
    <property type="component" value="Unassembled WGS sequence"/>
</dbReference>
<name>A0A3M6TAD8_POCDA</name>
<dbReference type="OrthoDB" id="331948at2759"/>
<dbReference type="GO" id="GO:0006612">
    <property type="term" value="P:protein targeting to membrane"/>
    <property type="evidence" value="ECO:0007669"/>
    <property type="project" value="TreeGrafter"/>
</dbReference>
<evidence type="ECO:0000256" key="1">
    <source>
        <dbReference type="ARBA" id="ARBA00004141"/>
    </source>
</evidence>
<keyword evidence="10" id="KW-1185">Reference proteome</keyword>